<dbReference type="AlphaFoldDB" id="A0ABD5VD62"/>
<gene>
    <name evidence="3" type="ORF">ACFQGB_05920</name>
</gene>
<reference evidence="3 4" key="1">
    <citation type="journal article" date="2019" name="Int. J. Syst. Evol. Microbiol.">
        <title>The Global Catalogue of Microorganisms (GCM) 10K type strain sequencing project: providing services to taxonomists for standard genome sequencing and annotation.</title>
        <authorList>
            <consortium name="The Broad Institute Genomics Platform"/>
            <consortium name="The Broad Institute Genome Sequencing Center for Infectious Disease"/>
            <person name="Wu L."/>
            <person name="Ma J."/>
        </authorList>
    </citation>
    <scope>NUCLEOTIDE SEQUENCE [LARGE SCALE GENOMIC DNA]</scope>
    <source>
        <strain evidence="3 4">GX26</strain>
    </source>
</reference>
<protein>
    <submittedName>
        <fullName evidence="3">Uncharacterized protein</fullName>
    </submittedName>
</protein>
<feature type="transmembrane region" description="Helical" evidence="2">
    <location>
        <begin position="189"/>
        <end position="208"/>
    </location>
</feature>
<feature type="region of interest" description="Disordered" evidence="1">
    <location>
        <begin position="252"/>
        <end position="334"/>
    </location>
</feature>
<sequence>MVSLPEYVQAAWGRVRSDAVLLVLPVVGTALQFENALRVLRAGSGGGVTFTFPTGFATLWSFVNVPTPDGVFVRPVAFVVGLLVHAALTAVYVPRVVERVRPGRGEARVGAALSRYFAPVFGIALALAAFGLVLVAAGLALGPLVLLALPLVLAVGYALYAAPFLVVVEDRGAADAIERSVDLATDGGAYASYGGQYLLVVAVVSLPASTVVRAGVLSIALATLLAAPLAAALTAATAAFVADLVDGRFDRHDRGGDDGRPSSAPDRASDDAPRNPSDGRDARDDEGRGNHWMHENDRNSRDEDGADRNSRDEDGADRNSRDEDGADRNSRDDR</sequence>
<keyword evidence="2" id="KW-0472">Membrane</keyword>
<feature type="transmembrane region" description="Helical" evidence="2">
    <location>
        <begin position="214"/>
        <end position="242"/>
    </location>
</feature>
<accession>A0ABD5VD62</accession>
<comment type="caution">
    <text evidence="3">The sequence shown here is derived from an EMBL/GenBank/DDBJ whole genome shotgun (WGS) entry which is preliminary data.</text>
</comment>
<proteinExistence type="predicted"/>
<dbReference type="EMBL" id="JBHSXN010000001">
    <property type="protein sequence ID" value="MFC6952393.1"/>
    <property type="molecule type" value="Genomic_DNA"/>
</dbReference>
<keyword evidence="2" id="KW-0812">Transmembrane</keyword>
<feature type="transmembrane region" description="Helical" evidence="2">
    <location>
        <begin position="44"/>
        <end position="63"/>
    </location>
</feature>
<feature type="transmembrane region" description="Helical" evidence="2">
    <location>
        <begin position="116"/>
        <end position="141"/>
    </location>
</feature>
<keyword evidence="4" id="KW-1185">Reference proteome</keyword>
<feature type="compositionally biased region" description="Basic and acidic residues" evidence="1">
    <location>
        <begin position="267"/>
        <end position="334"/>
    </location>
</feature>
<evidence type="ECO:0000256" key="2">
    <source>
        <dbReference type="SAM" id="Phobius"/>
    </source>
</evidence>
<dbReference type="Proteomes" id="UP001596395">
    <property type="component" value="Unassembled WGS sequence"/>
</dbReference>
<evidence type="ECO:0000256" key="1">
    <source>
        <dbReference type="SAM" id="MobiDB-lite"/>
    </source>
</evidence>
<feature type="transmembrane region" description="Helical" evidence="2">
    <location>
        <begin position="147"/>
        <end position="168"/>
    </location>
</feature>
<evidence type="ECO:0000313" key="3">
    <source>
        <dbReference type="EMBL" id="MFC6952393.1"/>
    </source>
</evidence>
<feature type="transmembrane region" description="Helical" evidence="2">
    <location>
        <begin position="75"/>
        <end position="95"/>
    </location>
</feature>
<evidence type="ECO:0000313" key="4">
    <source>
        <dbReference type="Proteomes" id="UP001596395"/>
    </source>
</evidence>
<name>A0ABD5VD62_9EURY</name>
<keyword evidence="2" id="KW-1133">Transmembrane helix</keyword>
<dbReference type="RefSeq" id="WP_336349374.1">
    <property type="nucleotide sequence ID" value="NZ_JAZAQL010000001.1"/>
</dbReference>
<organism evidence="3 4">
    <name type="scientific">Halorubellus litoreus</name>
    <dbReference type="NCBI Taxonomy" id="755308"/>
    <lineage>
        <taxon>Archaea</taxon>
        <taxon>Methanobacteriati</taxon>
        <taxon>Methanobacteriota</taxon>
        <taxon>Stenosarchaea group</taxon>
        <taxon>Halobacteria</taxon>
        <taxon>Halobacteriales</taxon>
        <taxon>Halorubellaceae</taxon>
        <taxon>Halorubellus</taxon>
    </lineage>
</organism>